<reference evidence="3" key="1">
    <citation type="submission" date="2016-10" db="EMBL/GenBank/DDBJ databases">
        <authorList>
            <person name="Varghese N."/>
            <person name="Submissions S."/>
        </authorList>
    </citation>
    <scope>NUCLEOTIDE SEQUENCE [LARGE SCALE GENOMIC DNA]</scope>
    <source>
        <strain evidence="3">DSM 43163</strain>
    </source>
</reference>
<proteinExistence type="predicted"/>
<dbReference type="EMBL" id="FNVO01000009">
    <property type="protein sequence ID" value="SEG69541.1"/>
    <property type="molecule type" value="Genomic_DNA"/>
</dbReference>
<keyword evidence="2" id="KW-0489">Methyltransferase</keyword>
<keyword evidence="2" id="KW-0808">Transferase</keyword>
<feature type="region of interest" description="Disordered" evidence="1">
    <location>
        <begin position="1"/>
        <end position="30"/>
    </location>
</feature>
<dbReference type="Gene3D" id="3.40.50.150">
    <property type="entry name" value="Vaccinia Virus protein VP39"/>
    <property type="match status" value="1"/>
</dbReference>
<dbReference type="GO" id="GO:0008168">
    <property type="term" value="F:methyltransferase activity"/>
    <property type="evidence" value="ECO:0007669"/>
    <property type="project" value="UniProtKB-KW"/>
</dbReference>
<evidence type="ECO:0000256" key="1">
    <source>
        <dbReference type="SAM" id="MobiDB-lite"/>
    </source>
</evidence>
<evidence type="ECO:0000313" key="2">
    <source>
        <dbReference type="EMBL" id="SEG69541.1"/>
    </source>
</evidence>
<dbReference type="InterPro" id="IPR029063">
    <property type="entry name" value="SAM-dependent_MTases_sf"/>
</dbReference>
<dbReference type="PIRSF" id="PIRSF017393">
    <property type="entry name" value="MTase_SAV2177"/>
    <property type="match status" value="1"/>
</dbReference>
<gene>
    <name evidence="2" type="ORF">SAMN04489712_10994</name>
</gene>
<dbReference type="CDD" id="cd02440">
    <property type="entry name" value="AdoMet_MTases"/>
    <property type="match status" value="1"/>
</dbReference>
<dbReference type="InterPro" id="IPR006764">
    <property type="entry name" value="SAM_dep_MeTrfase_SAV2177_type"/>
</dbReference>
<evidence type="ECO:0000313" key="3">
    <source>
        <dbReference type="Proteomes" id="UP000236723"/>
    </source>
</evidence>
<dbReference type="Proteomes" id="UP000236723">
    <property type="component" value="Unassembled WGS sequence"/>
</dbReference>
<keyword evidence="3" id="KW-1185">Reference proteome</keyword>
<feature type="region of interest" description="Disordered" evidence="1">
    <location>
        <begin position="284"/>
        <end position="308"/>
    </location>
</feature>
<sequence>MDHARPFRPDGWWERDGRDDAEPPVDLDLSGPSPARVYDHLLGGKDNYETDRALAERMLRVQPMLGLAARQNRAFVGRAVRRLAQAGFSQFLDIGCGLPARDNVHQIADRTMPGARVVYVDNDPVVLAHGRALLVENANVAVLRADLRDPEHVLDTVRAGRLLDFQRPVAVLLTAVLHFLADADGPQEAVARIRRALPAGSALAVSHLASDVATAATAEAARLFAAECGRPLVPRGREEVAGFFGDLAPVDPGLVFTGEWWPDIASQPPEHSLMYAGVACSRPLSSPPAETTARPESRPSGCNPVHLV</sequence>
<dbReference type="AlphaFoldDB" id="A0A1H6C996"/>
<dbReference type="OrthoDB" id="3467661at2"/>
<accession>A0A1H6C996</accession>
<feature type="compositionally biased region" description="Basic and acidic residues" evidence="1">
    <location>
        <begin position="1"/>
        <end position="21"/>
    </location>
</feature>
<organism evidence="2 3">
    <name type="scientific">Thermomonospora echinospora</name>
    <dbReference type="NCBI Taxonomy" id="1992"/>
    <lineage>
        <taxon>Bacteria</taxon>
        <taxon>Bacillati</taxon>
        <taxon>Actinomycetota</taxon>
        <taxon>Actinomycetes</taxon>
        <taxon>Streptosporangiales</taxon>
        <taxon>Thermomonosporaceae</taxon>
        <taxon>Thermomonospora</taxon>
    </lineage>
</organism>
<protein>
    <submittedName>
        <fullName evidence="2">S-adenosyl methyltransferase</fullName>
    </submittedName>
</protein>
<dbReference type="SUPFAM" id="SSF53335">
    <property type="entry name" value="S-adenosyl-L-methionine-dependent methyltransferases"/>
    <property type="match status" value="1"/>
</dbReference>
<dbReference type="RefSeq" id="WP_160147046.1">
    <property type="nucleotide sequence ID" value="NZ_FNVO01000009.1"/>
</dbReference>
<dbReference type="Pfam" id="PF04672">
    <property type="entry name" value="Methyltransf_19"/>
    <property type="match status" value="1"/>
</dbReference>
<name>A0A1H6C996_9ACTN</name>
<dbReference type="GO" id="GO:0032259">
    <property type="term" value="P:methylation"/>
    <property type="evidence" value="ECO:0007669"/>
    <property type="project" value="UniProtKB-KW"/>
</dbReference>